<proteinExistence type="predicted"/>
<evidence type="ECO:0000313" key="8">
    <source>
        <dbReference type="Proteomes" id="UP000813462"/>
    </source>
</evidence>
<protein>
    <recommendedName>
        <fullName evidence="9">Amino-acid permease BAT1 homolog</fullName>
    </recommendedName>
</protein>
<dbReference type="PANTHER" id="PTHR45649:SF17">
    <property type="entry name" value="AMINO ACID PERMEASE_ SLC12A DOMAIN-CONTAINING PROTEIN"/>
    <property type="match status" value="1"/>
</dbReference>
<dbReference type="AlphaFoldDB" id="A0A978U8P6"/>
<evidence type="ECO:0000256" key="2">
    <source>
        <dbReference type="ARBA" id="ARBA00022448"/>
    </source>
</evidence>
<evidence type="ECO:0000256" key="6">
    <source>
        <dbReference type="SAM" id="Phobius"/>
    </source>
</evidence>
<comment type="caution">
    <text evidence="7">The sequence shown here is derived from an EMBL/GenBank/DDBJ whole genome shotgun (WGS) entry which is preliminary data.</text>
</comment>
<name>A0A978U8P6_ZIZJJ</name>
<dbReference type="GO" id="GO:0016020">
    <property type="term" value="C:membrane"/>
    <property type="evidence" value="ECO:0007669"/>
    <property type="project" value="UniProtKB-SubCell"/>
</dbReference>
<dbReference type="PROSITE" id="PS00218">
    <property type="entry name" value="AMINO_ACID_PERMEASE_1"/>
    <property type="match status" value="1"/>
</dbReference>
<organism evidence="7 8">
    <name type="scientific">Ziziphus jujuba var. spinosa</name>
    <dbReference type="NCBI Taxonomy" id="714518"/>
    <lineage>
        <taxon>Eukaryota</taxon>
        <taxon>Viridiplantae</taxon>
        <taxon>Streptophyta</taxon>
        <taxon>Embryophyta</taxon>
        <taxon>Tracheophyta</taxon>
        <taxon>Spermatophyta</taxon>
        <taxon>Magnoliopsida</taxon>
        <taxon>eudicotyledons</taxon>
        <taxon>Gunneridae</taxon>
        <taxon>Pentapetalae</taxon>
        <taxon>rosids</taxon>
        <taxon>fabids</taxon>
        <taxon>Rosales</taxon>
        <taxon>Rhamnaceae</taxon>
        <taxon>Paliureae</taxon>
        <taxon>Ziziphus</taxon>
    </lineage>
</organism>
<dbReference type="InterPro" id="IPR002293">
    <property type="entry name" value="AA/rel_permease1"/>
</dbReference>
<reference evidence="7" key="1">
    <citation type="journal article" date="2021" name="Front. Plant Sci.">
        <title>Chromosome-Scale Genome Assembly for Chinese Sour Jujube and Insights Into Its Genome Evolution and Domestication Signature.</title>
        <authorList>
            <person name="Shen L.-Y."/>
            <person name="Luo H."/>
            <person name="Wang X.-L."/>
            <person name="Wang X.-M."/>
            <person name="Qiu X.-J."/>
            <person name="Liu H."/>
            <person name="Zhou S.-S."/>
            <person name="Jia K.-H."/>
            <person name="Nie S."/>
            <person name="Bao Y.-T."/>
            <person name="Zhang R.-G."/>
            <person name="Yun Q.-Z."/>
            <person name="Chai Y.-H."/>
            <person name="Lu J.-Y."/>
            <person name="Li Y."/>
            <person name="Zhao S.-W."/>
            <person name="Mao J.-F."/>
            <person name="Jia S.-G."/>
            <person name="Mao Y.-M."/>
        </authorList>
    </citation>
    <scope>NUCLEOTIDE SEQUENCE</scope>
    <source>
        <strain evidence="7">AT0</strain>
        <tissue evidence="7">Leaf</tissue>
    </source>
</reference>
<dbReference type="PANTHER" id="PTHR45649">
    <property type="entry name" value="AMINO-ACID PERMEASE BAT1"/>
    <property type="match status" value="1"/>
</dbReference>
<evidence type="ECO:0000313" key="7">
    <source>
        <dbReference type="EMBL" id="KAH7510841.1"/>
    </source>
</evidence>
<keyword evidence="4 6" id="KW-1133">Transmembrane helix</keyword>
<keyword evidence="3 6" id="KW-0812">Transmembrane</keyword>
<dbReference type="GO" id="GO:0006865">
    <property type="term" value="P:amino acid transport"/>
    <property type="evidence" value="ECO:0007669"/>
    <property type="project" value="InterPro"/>
</dbReference>
<feature type="transmembrane region" description="Helical" evidence="6">
    <location>
        <begin position="41"/>
        <end position="62"/>
    </location>
</feature>
<dbReference type="EMBL" id="JAEACU010000309">
    <property type="protein sequence ID" value="KAH7510841.1"/>
    <property type="molecule type" value="Genomic_DNA"/>
</dbReference>
<keyword evidence="5 6" id="KW-0472">Membrane</keyword>
<gene>
    <name evidence="7" type="ORF">FEM48_ZijujUnG0079900</name>
</gene>
<dbReference type="InterPro" id="IPR004840">
    <property type="entry name" value="Amino_acid_permease_CS"/>
</dbReference>
<dbReference type="Gene3D" id="1.20.1740.10">
    <property type="entry name" value="Amino acid/polyamine transporter I"/>
    <property type="match status" value="1"/>
</dbReference>
<sequence length="138" mass="15246">MGSSEEHIRLVTSMQVSEMDSGEKRLNELGYKQELRREMTLLKTLAITFSCMSVFSGTPLYGQSLRYAGPACLVWGWVIVSFFTWFVGIAIAEICSSFPTTGSLYFWAAHLAGPKWGPFASWCCAWLETIGVITGIGA</sequence>
<evidence type="ECO:0008006" key="9">
    <source>
        <dbReference type="Google" id="ProtNLM"/>
    </source>
</evidence>
<dbReference type="Pfam" id="PF13520">
    <property type="entry name" value="AA_permease_2"/>
    <property type="match status" value="1"/>
</dbReference>
<evidence type="ECO:0000256" key="4">
    <source>
        <dbReference type="ARBA" id="ARBA00022989"/>
    </source>
</evidence>
<evidence type="ECO:0000256" key="3">
    <source>
        <dbReference type="ARBA" id="ARBA00022692"/>
    </source>
</evidence>
<dbReference type="GO" id="GO:0022857">
    <property type="term" value="F:transmembrane transporter activity"/>
    <property type="evidence" value="ECO:0007669"/>
    <property type="project" value="InterPro"/>
</dbReference>
<keyword evidence="2" id="KW-0813">Transport</keyword>
<dbReference type="Proteomes" id="UP000813462">
    <property type="component" value="Unassembled WGS sequence"/>
</dbReference>
<evidence type="ECO:0000256" key="1">
    <source>
        <dbReference type="ARBA" id="ARBA00004141"/>
    </source>
</evidence>
<comment type="subcellular location">
    <subcellularLocation>
        <location evidence="1">Membrane</location>
        <topology evidence="1">Multi-pass membrane protein</topology>
    </subcellularLocation>
</comment>
<accession>A0A978U8P6</accession>
<feature type="transmembrane region" description="Helical" evidence="6">
    <location>
        <begin position="74"/>
        <end position="95"/>
    </location>
</feature>
<evidence type="ECO:0000256" key="5">
    <source>
        <dbReference type="ARBA" id="ARBA00023136"/>
    </source>
</evidence>